<dbReference type="SUPFAM" id="SSF57701">
    <property type="entry name" value="Zn2/Cys6 DNA-binding domain"/>
    <property type="match status" value="1"/>
</dbReference>
<keyword evidence="8" id="KW-1185">Reference proteome</keyword>
<gene>
    <name evidence="7" type="ORF">BHQ10_006404</name>
</gene>
<comment type="caution">
    <text evidence="7">The sequence shown here is derived from an EMBL/GenBank/DDBJ whole genome shotgun (WGS) entry which is preliminary data.</text>
</comment>
<keyword evidence="2" id="KW-0238">DNA-binding</keyword>
<dbReference type="GeneID" id="63795620"/>
<evidence type="ECO:0000256" key="5">
    <source>
        <dbReference type="SAM" id="MobiDB-lite"/>
    </source>
</evidence>
<feature type="domain" description="Zn(2)-C6 fungal-type" evidence="6">
    <location>
        <begin position="8"/>
        <end position="39"/>
    </location>
</feature>
<reference evidence="7 8" key="1">
    <citation type="journal article" date="2017" name="Biotechnol. Biofuels">
        <title>Differential beta-glucosidase expression as a function of carbon source availability in Talaromyces amestolkiae: a genomic and proteomic approach.</title>
        <authorList>
            <person name="de Eugenio L.I."/>
            <person name="Mendez-Liter J.A."/>
            <person name="Nieto-Dominguez M."/>
            <person name="Alonso L."/>
            <person name="Gil-Munoz J."/>
            <person name="Barriuso J."/>
            <person name="Prieto A."/>
            <person name="Martinez M.J."/>
        </authorList>
    </citation>
    <scope>NUCLEOTIDE SEQUENCE [LARGE SCALE GENOMIC DNA]</scope>
    <source>
        <strain evidence="7 8">CIB</strain>
    </source>
</reference>
<dbReference type="GO" id="GO:0003677">
    <property type="term" value="F:DNA binding"/>
    <property type="evidence" value="ECO:0007669"/>
    <property type="project" value="UniProtKB-KW"/>
</dbReference>
<keyword evidence="3" id="KW-0804">Transcription</keyword>
<feature type="compositionally biased region" description="Polar residues" evidence="5">
    <location>
        <begin position="171"/>
        <end position="189"/>
    </location>
</feature>
<dbReference type="PROSITE" id="PS50048">
    <property type="entry name" value="ZN2_CY6_FUNGAL_2"/>
    <property type="match status" value="1"/>
</dbReference>
<dbReference type="Pfam" id="PF00172">
    <property type="entry name" value="Zn_clus"/>
    <property type="match status" value="1"/>
</dbReference>
<dbReference type="CDD" id="cd00067">
    <property type="entry name" value="GAL4"/>
    <property type="match status" value="1"/>
</dbReference>
<organism evidence="7 8">
    <name type="scientific">Talaromyces amestolkiae</name>
    <dbReference type="NCBI Taxonomy" id="1196081"/>
    <lineage>
        <taxon>Eukaryota</taxon>
        <taxon>Fungi</taxon>
        <taxon>Dikarya</taxon>
        <taxon>Ascomycota</taxon>
        <taxon>Pezizomycotina</taxon>
        <taxon>Eurotiomycetes</taxon>
        <taxon>Eurotiomycetidae</taxon>
        <taxon>Eurotiales</taxon>
        <taxon>Trichocomaceae</taxon>
        <taxon>Talaromyces</taxon>
        <taxon>Talaromyces sect. Talaromyces</taxon>
    </lineage>
</organism>
<dbReference type="RefSeq" id="XP_040734908.1">
    <property type="nucleotide sequence ID" value="XM_040878987.1"/>
</dbReference>
<feature type="region of interest" description="Disordered" evidence="5">
    <location>
        <begin position="161"/>
        <end position="189"/>
    </location>
</feature>
<dbReference type="Proteomes" id="UP000249363">
    <property type="component" value="Unassembled WGS sequence"/>
</dbReference>
<dbReference type="InterPro" id="IPR001138">
    <property type="entry name" value="Zn2Cys6_DnaBD"/>
</dbReference>
<evidence type="ECO:0000256" key="2">
    <source>
        <dbReference type="ARBA" id="ARBA00023125"/>
    </source>
</evidence>
<dbReference type="InterPro" id="IPR036864">
    <property type="entry name" value="Zn2-C6_fun-type_DNA-bd_sf"/>
</dbReference>
<name>A0A364L3K4_TALAM</name>
<proteinExistence type="predicted"/>
<dbReference type="AlphaFoldDB" id="A0A364L3K4"/>
<dbReference type="STRING" id="1196081.A0A364L3K4"/>
<protein>
    <recommendedName>
        <fullName evidence="6">Zn(2)-C6 fungal-type domain-containing protein</fullName>
    </recommendedName>
</protein>
<keyword evidence="4" id="KW-0539">Nucleus</keyword>
<evidence type="ECO:0000259" key="6">
    <source>
        <dbReference type="PROSITE" id="PS50048"/>
    </source>
</evidence>
<dbReference type="OrthoDB" id="4225295at2759"/>
<dbReference type="Gene3D" id="4.10.240.10">
    <property type="entry name" value="Zn(2)-C6 fungal-type DNA-binding domain"/>
    <property type="match status" value="1"/>
</dbReference>
<dbReference type="GO" id="GO:0008270">
    <property type="term" value="F:zinc ion binding"/>
    <property type="evidence" value="ECO:0007669"/>
    <property type="project" value="InterPro"/>
</dbReference>
<keyword evidence="1" id="KW-0805">Transcription regulation</keyword>
<evidence type="ECO:0000256" key="1">
    <source>
        <dbReference type="ARBA" id="ARBA00023015"/>
    </source>
</evidence>
<evidence type="ECO:0000313" key="7">
    <source>
        <dbReference type="EMBL" id="RAO70392.1"/>
    </source>
</evidence>
<dbReference type="PROSITE" id="PS00463">
    <property type="entry name" value="ZN2_CY6_FUNGAL_1"/>
    <property type="match status" value="1"/>
</dbReference>
<accession>A0A364L3K4</accession>
<dbReference type="GO" id="GO:0000981">
    <property type="term" value="F:DNA-binding transcription factor activity, RNA polymerase II-specific"/>
    <property type="evidence" value="ECO:0007669"/>
    <property type="project" value="InterPro"/>
</dbReference>
<evidence type="ECO:0000256" key="4">
    <source>
        <dbReference type="ARBA" id="ARBA00023242"/>
    </source>
</evidence>
<evidence type="ECO:0000313" key="8">
    <source>
        <dbReference type="Proteomes" id="UP000249363"/>
    </source>
</evidence>
<dbReference type="EMBL" id="MIKG01000012">
    <property type="protein sequence ID" value="RAO70392.1"/>
    <property type="molecule type" value="Genomic_DNA"/>
</dbReference>
<sequence length="440" mass="49908">MYGGKRSACDRCRDQKLRCRRENGVACVRCVRAGATCITSNAKPTGRPLRKPLYDHIEHSHLWMPTPQKTLDNRYPGMAPDANRQNVFLSATSPKIDMPQTGLDSAMQIQPQSWDSMMPDMPTDSFSTTMDDLFSFIGPPSCGSNVDDLLQGFLDQSTASCTPESYPLTPRDSTQQSPGEEKSVPSSESAYHKDPLLALSKLNHFLIECHFILQNQSCPPPWRVSMADPNLARESKLDKNPVGTLLRSTAEFIDIVITWTKTMSDQATDCEKRKDSLNFYHFQPATYTLNKPTILMMITTYILFVRMFDVLYSRLIVALQEFPNEVAKVSFEPGFQLAGFSLPQGLLYLKISVQAFEHQLERIESSLGLPAEYRVFHSERQHDSSGVFDNAKYQSLLKAVMMEKLEDDDEDDENSEQDSQGDVFRLRKKVTKMKELLQRL</sequence>
<evidence type="ECO:0000256" key="3">
    <source>
        <dbReference type="ARBA" id="ARBA00023163"/>
    </source>
</evidence>